<dbReference type="AlphaFoldDB" id="K3XTQ6"/>
<dbReference type="Gramene" id="KQL03730">
    <property type="protein sequence ID" value="KQL03730"/>
    <property type="gene ID" value="SETIT_005313mg"/>
</dbReference>
<dbReference type="InParanoid" id="K3XTQ6"/>
<dbReference type="HOGENOM" id="CLU_3053983_0_0_1"/>
<proteinExistence type="predicted"/>
<evidence type="ECO:0000313" key="2">
    <source>
        <dbReference type="EnsemblPlants" id="KQL03730"/>
    </source>
</evidence>
<accession>K3XTQ6</accession>
<dbReference type="EMBL" id="AGNK02002789">
    <property type="status" value="NOT_ANNOTATED_CDS"/>
    <property type="molecule type" value="Genomic_DNA"/>
</dbReference>
<dbReference type="Proteomes" id="UP000004995">
    <property type="component" value="Unassembled WGS sequence"/>
</dbReference>
<sequence>MVDKLKLSQSVQFMVDKSARVRRPVSRSDRRTRRRRRRRRRAERKRCILRGPLG</sequence>
<reference evidence="3" key="1">
    <citation type="journal article" date="2012" name="Nat. Biotechnol.">
        <title>Reference genome sequence of the model plant Setaria.</title>
        <authorList>
            <person name="Bennetzen J.L."/>
            <person name="Schmutz J."/>
            <person name="Wang H."/>
            <person name="Percifield R."/>
            <person name="Hawkins J."/>
            <person name="Pontaroli A.C."/>
            <person name="Estep M."/>
            <person name="Feng L."/>
            <person name="Vaughn J.N."/>
            <person name="Grimwood J."/>
            <person name="Jenkins J."/>
            <person name="Barry K."/>
            <person name="Lindquist E."/>
            <person name="Hellsten U."/>
            <person name="Deshpande S."/>
            <person name="Wang X."/>
            <person name="Wu X."/>
            <person name="Mitros T."/>
            <person name="Triplett J."/>
            <person name="Yang X."/>
            <person name="Ye C.Y."/>
            <person name="Mauro-Herrera M."/>
            <person name="Wang L."/>
            <person name="Li P."/>
            <person name="Sharma M."/>
            <person name="Sharma R."/>
            <person name="Ronald P.C."/>
            <person name="Panaud O."/>
            <person name="Kellogg E.A."/>
            <person name="Brutnell T.P."/>
            <person name="Doust A.N."/>
            <person name="Tuskan G.A."/>
            <person name="Rokhsar D."/>
            <person name="Devos K.M."/>
        </authorList>
    </citation>
    <scope>NUCLEOTIDE SEQUENCE [LARGE SCALE GENOMIC DNA]</scope>
    <source>
        <strain evidence="3">cv. Yugu1</strain>
    </source>
</reference>
<evidence type="ECO:0000313" key="3">
    <source>
        <dbReference type="Proteomes" id="UP000004995"/>
    </source>
</evidence>
<feature type="region of interest" description="Disordered" evidence="1">
    <location>
        <begin position="18"/>
        <end position="54"/>
    </location>
</feature>
<organism evidence="2 3">
    <name type="scientific">Setaria italica</name>
    <name type="common">Foxtail millet</name>
    <name type="synonym">Panicum italicum</name>
    <dbReference type="NCBI Taxonomy" id="4555"/>
    <lineage>
        <taxon>Eukaryota</taxon>
        <taxon>Viridiplantae</taxon>
        <taxon>Streptophyta</taxon>
        <taxon>Embryophyta</taxon>
        <taxon>Tracheophyta</taxon>
        <taxon>Spermatophyta</taxon>
        <taxon>Magnoliopsida</taxon>
        <taxon>Liliopsida</taxon>
        <taxon>Poales</taxon>
        <taxon>Poaceae</taxon>
        <taxon>PACMAD clade</taxon>
        <taxon>Panicoideae</taxon>
        <taxon>Panicodae</taxon>
        <taxon>Paniceae</taxon>
        <taxon>Cenchrinae</taxon>
        <taxon>Setaria</taxon>
    </lineage>
</organism>
<reference evidence="2" key="2">
    <citation type="submission" date="2018-08" db="UniProtKB">
        <authorList>
            <consortium name="EnsemblPlants"/>
        </authorList>
    </citation>
    <scope>IDENTIFICATION</scope>
    <source>
        <strain evidence="2">Yugu1</strain>
    </source>
</reference>
<protein>
    <submittedName>
        <fullName evidence="2">Uncharacterized protein</fullName>
    </submittedName>
</protein>
<keyword evidence="3" id="KW-1185">Reference proteome</keyword>
<evidence type="ECO:0000256" key="1">
    <source>
        <dbReference type="SAM" id="MobiDB-lite"/>
    </source>
</evidence>
<name>K3XTQ6_SETIT</name>
<dbReference type="EnsemblPlants" id="KQL03730">
    <property type="protein sequence ID" value="KQL03730"/>
    <property type="gene ID" value="SETIT_005313mg"/>
</dbReference>
<feature type="compositionally biased region" description="Basic residues" evidence="1">
    <location>
        <begin position="20"/>
        <end position="48"/>
    </location>
</feature>